<reference evidence="2" key="2">
    <citation type="submission" date="2023-03" db="EMBL/GenBank/DDBJ databases">
        <authorList>
            <person name="Inwood S.N."/>
            <person name="Skelly J.G."/>
            <person name="Guhlin J."/>
            <person name="Harrop T.W.R."/>
            <person name="Goldson S.G."/>
            <person name="Dearden P.K."/>
        </authorList>
    </citation>
    <scope>NUCLEOTIDE SEQUENCE</scope>
    <source>
        <strain evidence="2">Lincoln</strain>
        <tissue evidence="2">Whole body</tissue>
    </source>
</reference>
<dbReference type="EMBL" id="JAQQBR010000002">
    <property type="protein sequence ID" value="KAK0181106.1"/>
    <property type="molecule type" value="Genomic_DNA"/>
</dbReference>
<name>A0AA39L161_MICHY</name>
<proteinExistence type="predicted"/>
<feature type="region of interest" description="Disordered" evidence="1">
    <location>
        <begin position="577"/>
        <end position="603"/>
    </location>
</feature>
<evidence type="ECO:0000313" key="3">
    <source>
        <dbReference type="Proteomes" id="UP001168972"/>
    </source>
</evidence>
<sequence>MIMNENNKFIYLQWKKARQTLANINLPIWTAHLNKWGTFHHIHPELSFKIDDLVAYHDLEQSSAVLYDKSEETLSGSIGSKYYINGLPINLLHQCHKVGGPYIAISPHDSHRATDHLEPSINVIRRFQNCGYLLPLSNNLPSSSNTPRQLEDMNKREINPKFYSTSEIRKRRETPEHFYLEILFKTALPGNYLMGVLTFHLMYFNAIDMLYAKLKTHDLHIHINLAGIIIEDDKNILLFVNFSTLIQSEDFTDSVFGLTWSIGDKYRGRQMYKRIDNTPLSVVTFTYNLYEFCVGAHEIGHTLKISHDPQNIEMIKGRQCYGLMQERGPHCYNCMNWSPESINELQLFTRFDKNRCFLLNYPRSLNPPEPRVTSSPCRQCQCYGYEFYGELGQCLLQVPAGDCGKRLQCKSSYYDPDLLHLMILPLDGTPSKRSPTDNDPEKFEAMIIDENGKFIHLQWMKARQTLANEHLPIWTAHLNNFGTYHEMHPDLSHKVSDFVAYHDLAQNSAVLYDKNHKIFAGSIDTKYYVNGLPANLLHQCHKVRGPYLSISLHASHRATDHPEPTNEVISRFENCDNRSPFSSNSPSSSSSSKKPRFSGNFGCKAKNKKVNKREINSIYHNTTEIRKRRENPEHFYLEILLKNLVPGNHLFGILTSHLIYFNSVDMLYAKLRTNDLHIHINIAGIIIENDPGAFDSVIDYSKYMTKPQVDKLFHKLFLHYLKYYDLPFQTDSIDMIYLTTDSLIASEYNAQPVLGITYNEINRYRARQIFKRMDDIPFTVAIFTNKLFEYCVGAHEIGHALMIPHDPPNVDLIKNVQCYGTMQSNGPHCFNCMNWSPESINSLHHYTRFDKNRCFLLNYPHSLNPPGPRVTLSPCRQCQCYGYEFYGKLGQCLLQVPAGDCGKRLQCKSSHNNPNSLNLLILPLDGTPCGDNKAR</sequence>
<keyword evidence="3" id="KW-1185">Reference proteome</keyword>
<dbReference type="GO" id="GO:0008237">
    <property type="term" value="F:metallopeptidase activity"/>
    <property type="evidence" value="ECO:0007669"/>
    <property type="project" value="InterPro"/>
</dbReference>
<evidence type="ECO:0000256" key="1">
    <source>
        <dbReference type="SAM" id="MobiDB-lite"/>
    </source>
</evidence>
<dbReference type="SUPFAM" id="SSF55486">
    <property type="entry name" value="Metalloproteases ('zincins'), catalytic domain"/>
    <property type="match status" value="2"/>
</dbReference>
<comment type="caution">
    <text evidence="2">The sequence shown here is derived from an EMBL/GenBank/DDBJ whole genome shotgun (WGS) entry which is preliminary data.</text>
</comment>
<dbReference type="InterPro" id="IPR024079">
    <property type="entry name" value="MetalloPept_cat_dom_sf"/>
</dbReference>
<dbReference type="AlphaFoldDB" id="A0AA39L161"/>
<dbReference type="Proteomes" id="UP001168972">
    <property type="component" value="Unassembled WGS sequence"/>
</dbReference>
<reference evidence="2" key="1">
    <citation type="journal article" date="2023" name="bioRxiv">
        <title>Scaffold-level genome assemblies of two parasitoid biocontrol wasps reveal the parthenogenesis mechanism and an associated novel virus.</title>
        <authorList>
            <person name="Inwood S."/>
            <person name="Skelly J."/>
            <person name="Guhlin J."/>
            <person name="Harrop T."/>
            <person name="Goldson S."/>
            <person name="Dearden P."/>
        </authorList>
    </citation>
    <scope>NUCLEOTIDE SEQUENCE</scope>
    <source>
        <strain evidence="2">Lincoln</strain>
        <tissue evidence="2">Whole body</tissue>
    </source>
</reference>
<gene>
    <name evidence="2" type="ORF">PV327_003417</name>
</gene>
<evidence type="ECO:0008006" key="4">
    <source>
        <dbReference type="Google" id="ProtNLM"/>
    </source>
</evidence>
<evidence type="ECO:0000313" key="2">
    <source>
        <dbReference type="EMBL" id="KAK0181106.1"/>
    </source>
</evidence>
<dbReference type="Gene3D" id="3.40.390.10">
    <property type="entry name" value="Collagenase (Catalytic Domain)"/>
    <property type="match status" value="2"/>
</dbReference>
<protein>
    <recommendedName>
        <fullName evidence="4">Peptidase M12B domain-containing protein</fullName>
    </recommendedName>
</protein>
<organism evidence="2 3">
    <name type="scientific">Microctonus hyperodae</name>
    <name type="common">Parasitoid wasp</name>
    <dbReference type="NCBI Taxonomy" id="165561"/>
    <lineage>
        <taxon>Eukaryota</taxon>
        <taxon>Metazoa</taxon>
        <taxon>Ecdysozoa</taxon>
        <taxon>Arthropoda</taxon>
        <taxon>Hexapoda</taxon>
        <taxon>Insecta</taxon>
        <taxon>Pterygota</taxon>
        <taxon>Neoptera</taxon>
        <taxon>Endopterygota</taxon>
        <taxon>Hymenoptera</taxon>
        <taxon>Apocrita</taxon>
        <taxon>Ichneumonoidea</taxon>
        <taxon>Braconidae</taxon>
        <taxon>Euphorinae</taxon>
        <taxon>Microctonus</taxon>
    </lineage>
</organism>
<feature type="compositionally biased region" description="Low complexity" evidence="1">
    <location>
        <begin position="577"/>
        <end position="592"/>
    </location>
</feature>
<accession>A0AA39L161</accession>